<evidence type="ECO:0000256" key="8">
    <source>
        <dbReference type="SAM" id="MobiDB-lite"/>
    </source>
</evidence>
<reference evidence="10 11" key="1">
    <citation type="submission" date="2019-09" db="EMBL/GenBank/DDBJ databases">
        <title>YIM 132180 draft genome.</title>
        <authorList>
            <person name="Zhang K."/>
        </authorList>
    </citation>
    <scope>NUCLEOTIDE SEQUENCE [LARGE SCALE GENOMIC DNA]</scope>
    <source>
        <strain evidence="10 11">YIM 132180</strain>
    </source>
</reference>
<keyword evidence="11" id="KW-1185">Reference proteome</keyword>
<accession>A0A7V7TXR6</accession>
<keyword evidence="5" id="KW-0809">Transit peptide</keyword>
<dbReference type="InterPro" id="IPR016169">
    <property type="entry name" value="FAD-bd_PCMH_sub2"/>
</dbReference>
<dbReference type="GO" id="GO:1903457">
    <property type="term" value="P:lactate catabolic process"/>
    <property type="evidence" value="ECO:0007669"/>
    <property type="project" value="TreeGrafter"/>
</dbReference>
<dbReference type="Gene3D" id="3.30.70.2740">
    <property type="match status" value="1"/>
</dbReference>
<dbReference type="FunFam" id="1.10.45.10:FF:000001">
    <property type="entry name" value="D-lactate dehydrogenase mitochondrial"/>
    <property type="match status" value="1"/>
</dbReference>
<dbReference type="FunFam" id="3.30.70.2740:FF:000001">
    <property type="entry name" value="D-lactate dehydrogenase mitochondrial"/>
    <property type="match status" value="1"/>
</dbReference>
<evidence type="ECO:0000256" key="1">
    <source>
        <dbReference type="ARBA" id="ARBA00001974"/>
    </source>
</evidence>
<dbReference type="EC" id="1.1.2.4" evidence="7"/>
<dbReference type="InterPro" id="IPR006094">
    <property type="entry name" value="Oxid_FAD_bind_N"/>
</dbReference>
<proteinExistence type="inferred from homology"/>
<evidence type="ECO:0000256" key="2">
    <source>
        <dbReference type="ARBA" id="ARBA00008000"/>
    </source>
</evidence>
<dbReference type="PROSITE" id="PS51387">
    <property type="entry name" value="FAD_PCMH"/>
    <property type="match status" value="1"/>
</dbReference>
<comment type="caution">
    <text evidence="10">The sequence shown here is derived from an EMBL/GenBank/DDBJ whole genome shotgun (WGS) entry which is preliminary data.</text>
</comment>
<dbReference type="PANTHER" id="PTHR11748:SF111">
    <property type="entry name" value="D-LACTATE DEHYDROGENASE, MITOCHONDRIAL-RELATED"/>
    <property type="match status" value="1"/>
</dbReference>
<evidence type="ECO:0000313" key="11">
    <source>
        <dbReference type="Proteomes" id="UP000432089"/>
    </source>
</evidence>
<dbReference type="AlphaFoldDB" id="A0A7V7TXR6"/>
<protein>
    <recommendedName>
        <fullName evidence="7">D-lactate dehydrogenase (cytochrome)</fullName>
        <ecNumber evidence="7">1.1.2.4</ecNumber>
    </recommendedName>
</protein>
<organism evidence="10 11">
    <name type="scientific">Plantimonas leprariae</name>
    <dbReference type="NCBI Taxonomy" id="2615207"/>
    <lineage>
        <taxon>Bacteria</taxon>
        <taxon>Pseudomonadati</taxon>
        <taxon>Pseudomonadota</taxon>
        <taxon>Alphaproteobacteria</taxon>
        <taxon>Hyphomicrobiales</taxon>
        <taxon>Aurantimonadaceae</taxon>
        <taxon>Plantimonas</taxon>
    </lineage>
</organism>
<feature type="compositionally biased region" description="Basic residues" evidence="8">
    <location>
        <begin position="23"/>
        <end position="34"/>
    </location>
</feature>
<comment type="similarity">
    <text evidence="2">Belongs to the FAD-binding oxidoreductase/transferase type 4 family.</text>
</comment>
<dbReference type="Gene3D" id="1.10.45.10">
    <property type="entry name" value="Vanillyl-alcohol Oxidase, Chain A, domain 4"/>
    <property type="match status" value="1"/>
</dbReference>
<feature type="compositionally biased region" description="Basic residues" evidence="8">
    <location>
        <begin position="72"/>
        <end position="81"/>
    </location>
</feature>
<gene>
    <name evidence="10" type="ORF">F6X38_22295</name>
</gene>
<dbReference type="Pfam" id="PF01565">
    <property type="entry name" value="FAD_binding_4"/>
    <property type="match status" value="1"/>
</dbReference>
<dbReference type="InterPro" id="IPR016164">
    <property type="entry name" value="FAD-linked_Oxase-like_C"/>
</dbReference>
<sequence length="548" mass="58119">MRRARLPKRRPRRGRDRAAGRDRQRRRGWSRRRSTWAAGSGRGCAGLAPGASQPISAVNRSGRSVRPARSGTGHRRRRRPMLQRDLHPGDGVAALVSRLKQLLGDRCSTSASDREHHGRGESYHPAALPDAVCYPLTTEEVAAIVRLCNEHRVPIVAFGAGTSLEGHVAALRGGISLDMRRMDAVLAVHPEDLDATVQAGVTRKALNTHLRDTGLFFAIDPGADATLGGMAATRASGTAAVRYGTMRDNVVSLAVVLADGRIVRTATRAKKSSAGYDLTRLFVGSEGTLGVITEVTVRLHGVPEAVSAAVCAFPDISSALRTAIETVQCGVTVGRMEFLDARAIAAVNRHSGLGLAERPTLFFEFAGSPAALAEQAETVADLAKTNGGEGWDRATGAEDRARLWHARHEFHYAMLALRPGATVWATDACVPVSRMAECIKASLADAAEAPFPVAAVGHVGDGNFHMSYVIDTADPAEMAAVERLNARLIERTLALGGTCTGEHGVGYGKSKYLVAEHGAEAVEVMQAIKAVLDPNGILNPGKVLPPAA</sequence>
<evidence type="ECO:0000256" key="5">
    <source>
        <dbReference type="ARBA" id="ARBA00022946"/>
    </source>
</evidence>
<dbReference type="InterPro" id="IPR016171">
    <property type="entry name" value="Vanillyl_alc_oxidase_C-sub2"/>
</dbReference>
<dbReference type="Pfam" id="PF02913">
    <property type="entry name" value="FAD-oxidase_C"/>
    <property type="match status" value="1"/>
</dbReference>
<keyword evidence="4" id="KW-0274">FAD</keyword>
<evidence type="ECO:0000259" key="9">
    <source>
        <dbReference type="PROSITE" id="PS51387"/>
    </source>
</evidence>
<dbReference type="EMBL" id="VZDO01000027">
    <property type="protein sequence ID" value="KAB0675996.1"/>
    <property type="molecule type" value="Genomic_DNA"/>
</dbReference>
<dbReference type="Proteomes" id="UP000432089">
    <property type="component" value="Unassembled WGS sequence"/>
</dbReference>
<feature type="region of interest" description="Disordered" evidence="8">
    <location>
        <begin position="1"/>
        <end position="87"/>
    </location>
</feature>
<feature type="compositionally biased region" description="Polar residues" evidence="8">
    <location>
        <begin position="53"/>
        <end position="62"/>
    </location>
</feature>
<evidence type="ECO:0000256" key="7">
    <source>
        <dbReference type="ARBA" id="ARBA00038897"/>
    </source>
</evidence>
<dbReference type="GO" id="GO:0071949">
    <property type="term" value="F:FAD binding"/>
    <property type="evidence" value="ECO:0007669"/>
    <property type="project" value="InterPro"/>
</dbReference>
<feature type="domain" description="FAD-binding PCMH-type" evidence="9">
    <location>
        <begin position="125"/>
        <end position="302"/>
    </location>
</feature>
<keyword evidence="3" id="KW-0285">Flavoprotein</keyword>
<feature type="compositionally biased region" description="Basic residues" evidence="8">
    <location>
        <begin position="1"/>
        <end position="15"/>
    </location>
</feature>
<dbReference type="FunFam" id="3.30.465.10:FF:000016">
    <property type="entry name" value="probable D-lactate dehydrogenase, mitochondrial"/>
    <property type="match status" value="1"/>
</dbReference>
<dbReference type="InterPro" id="IPR016166">
    <property type="entry name" value="FAD-bd_PCMH"/>
</dbReference>
<evidence type="ECO:0000256" key="6">
    <source>
        <dbReference type="ARBA" id="ARBA00023002"/>
    </source>
</evidence>
<dbReference type="SUPFAM" id="SSF56176">
    <property type="entry name" value="FAD-binding/transporter-associated domain-like"/>
    <property type="match status" value="1"/>
</dbReference>
<dbReference type="InterPro" id="IPR036318">
    <property type="entry name" value="FAD-bd_PCMH-like_sf"/>
</dbReference>
<dbReference type="Gene3D" id="3.30.465.10">
    <property type="match status" value="1"/>
</dbReference>
<evidence type="ECO:0000256" key="3">
    <source>
        <dbReference type="ARBA" id="ARBA00022630"/>
    </source>
</evidence>
<evidence type="ECO:0000256" key="4">
    <source>
        <dbReference type="ARBA" id="ARBA00022827"/>
    </source>
</evidence>
<dbReference type="GO" id="GO:0008720">
    <property type="term" value="F:D-lactate dehydrogenase (NAD+) activity"/>
    <property type="evidence" value="ECO:0007669"/>
    <property type="project" value="TreeGrafter"/>
</dbReference>
<dbReference type="InterPro" id="IPR004113">
    <property type="entry name" value="FAD-bd_oxidored_4_C"/>
</dbReference>
<evidence type="ECO:0000313" key="10">
    <source>
        <dbReference type="EMBL" id="KAB0675996.1"/>
    </source>
</evidence>
<name>A0A7V7TXR6_9HYPH</name>
<keyword evidence="6" id="KW-0560">Oxidoreductase</keyword>
<dbReference type="SUPFAM" id="SSF55103">
    <property type="entry name" value="FAD-linked oxidases, C-terminal domain"/>
    <property type="match status" value="1"/>
</dbReference>
<dbReference type="GO" id="GO:0004458">
    <property type="term" value="F:D-lactate dehydrogenase (cytochrome) activity"/>
    <property type="evidence" value="ECO:0007669"/>
    <property type="project" value="UniProtKB-EC"/>
</dbReference>
<dbReference type="PANTHER" id="PTHR11748">
    <property type="entry name" value="D-LACTATE DEHYDROGENASE"/>
    <property type="match status" value="1"/>
</dbReference>
<comment type="cofactor">
    <cofactor evidence="1">
        <name>FAD</name>
        <dbReference type="ChEBI" id="CHEBI:57692"/>
    </cofactor>
</comment>